<keyword evidence="3" id="KW-1185">Reference proteome</keyword>
<dbReference type="InterPro" id="IPR018657">
    <property type="entry name" value="LarA-like_N"/>
</dbReference>
<evidence type="ECO:0000313" key="2">
    <source>
        <dbReference type="EMBL" id="PPK79998.1"/>
    </source>
</evidence>
<dbReference type="RefSeq" id="WP_104437886.1">
    <property type="nucleotide sequence ID" value="NZ_PTJA01000008.1"/>
</dbReference>
<dbReference type="Proteomes" id="UP000237749">
    <property type="component" value="Unassembled WGS sequence"/>
</dbReference>
<protein>
    <submittedName>
        <fullName evidence="2">Uncharacterized protein DUF2088</fullName>
    </submittedName>
</protein>
<proteinExistence type="predicted"/>
<dbReference type="Gene3D" id="3.40.50.11440">
    <property type="match status" value="1"/>
</dbReference>
<dbReference type="AlphaFoldDB" id="A0A2S6HQX3"/>
<organism evidence="2 3">
    <name type="scientific">Lacrimispora xylanisolvens</name>
    <dbReference type="NCBI Taxonomy" id="384636"/>
    <lineage>
        <taxon>Bacteria</taxon>
        <taxon>Bacillati</taxon>
        <taxon>Bacillota</taxon>
        <taxon>Clostridia</taxon>
        <taxon>Lachnospirales</taxon>
        <taxon>Lachnospiraceae</taxon>
        <taxon>Lacrimispora</taxon>
    </lineage>
</organism>
<name>A0A2S6HQX3_9FIRM</name>
<accession>A0A2S6HQX3</accession>
<dbReference type="OrthoDB" id="9788398at2"/>
<gene>
    <name evidence="2" type="ORF">BXY41_108223</name>
</gene>
<evidence type="ECO:0000313" key="3">
    <source>
        <dbReference type="Proteomes" id="UP000237749"/>
    </source>
</evidence>
<dbReference type="Pfam" id="PF09861">
    <property type="entry name" value="Lar_N"/>
    <property type="match status" value="1"/>
</dbReference>
<dbReference type="EMBL" id="PTJA01000008">
    <property type="protein sequence ID" value="PPK79998.1"/>
    <property type="molecule type" value="Genomic_DNA"/>
</dbReference>
<reference evidence="2 3" key="1">
    <citation type="submission" date="2018-02" db="EMBL/GenBank/DDBJ databases">
        <title>Genomic Encyclopedia of Archaeal and Bacterial Type Strains, Phase II (KMG-II): from individual species to whole genera.</title>
        <authorList>
            <person name="Goeker M."/>
        </authorList>
    </citation>
    <scope>NUCLEOTIDE SEQUENCE [LARGE SCALE GENOMIC DNA]</scope>
    <source>
        <strain evidence="2 3">DSM 3808</strain>
    </source>
</reference>
<sequence length="427" mass="46895">MRERPFVAELVKNVTVPRMFRVRQIFPRNKIEPEEIPGIIKKLLSEEKFSSQIKPGMKIAITAGSRGIANNALTTKCIADFIKSKGAQPFVVPAMGSHGGSTAAGQREILRGYGITEEYLQCPILSSMEVKKIGVNEEGKDVYIDKYAAESDGIVIGCRIKPHTAFRGPYESGIMKMMAIGLGKQYGAEVCHEAGFKHMAKNVPLFGKAIIRHAPVLFAVPTIENAYDETCKIVAVNADEIEEMEPALLKEAASYMARILVDSCDVLIVDEIGKNYSGDGMDPNITGTFCSPYATGGIAAQRVVVLDLSKETHGNGIGLGFSSATTKRVFDKLDLASMYPNAITCTVLGGVRIPIIMESDREAIQVCIKSCNEIDKTRPRVVRIPNSLHLEHIMLSEDYLEEIKGMETIEIESEPMDLPFDEDGMLW</sequence>
<dbReference type="GO" id="GO:0050043">
    <property type="term" value="F:lactate racemase activity"/>
    <property type="evidence" value="ECO:0007669"/>
    <property type="project" value="InterPro"/>
</dbReference>
<evidence type="ECO:0000259" key="1">
    <source>
        <dbReference type="Pfam" id="PF09861"/>
    </source>
</evidence>
<feature type="domain" description="LarA-like N-terminal" evidence="1">
    <location>
        <begin position="26"/>
        <end position="194"/>
    </location>
</feature>
<comment type="caution">
    <text evidence="2">The sequence shown here is derived from an EMBL/GenBank/DDBJ whole genome shotgun (WGS) entry which is preliminary data.</text>
</comment>